<dbReference type="InterPro" id="IPR038610">
    <property type="entry name" value="FliK-like_C_sf"/>
</dbReference>
<dbReference type="EMBL" id="BDOQ01000002">
    <property type="protein sequence ID" value="GBG13004.1"/>
    <property type="molecule type" value="Genomic_DNA"/>
</dbReference>
<reference evidence="2 3" key="1">
    <citation type="journal article" date="2018" name="Environ. Microbiol.">
        <title>Isolation and genomic characterization of Novimethylophilus kurashikiensis gen. nov. sp. nov., a new lanthanide-dependent methylotrophic species of Methylophilaceae.</title>
        <authorList>
            <person name="Lv H."/>
            <person name="Sahin N."/>
            <person name="Tani A."/>
        </authorList>
    </citation>
    <scope>NUCLEOTIDE SEQUENCE [LARGE SCALE GENOMIC DNA]</scope>
    <source>
        <strain evidence="2 3">La2-4</strain>
    </source>
</reference>
<dbReference type="OrthoDB" id="5296742at2"/>
<protein>
    <recommendedName>
        <fullName evidence="1">Flagellar hook-length control protein-like C-terminal domain-containing protein</fullName>
    </recommendedName>
</protein>
<gene>
    <name evidence="2" type="ORF">NMK_0542</name>
</gene>
<sequence length="347" mass="37594">MIHNDIQNQLALLVKTSAAPLIEVAQDVTETPQWVPGERLPAFVLASLPNGRFQVQIQDQVLDMNLPRNSEPGQKLDLTFVSATPRMTFALAGDLAKALPANSGVSLSETAKFLGALIQKGVSNTDAATTNRVVRNAPILAGEPPANIREFAAALKTAVTQSGLFYESHQAQWVSGERSLSILMQEPQAQLPLAHATTNTMTQVSADTKTALDNNLQPTLQPGRDAVHPQAAPLVQQQLEALDTRQIVWQGQVWPGQNMDWQIEEDASHPDSNYDDETPQWRTRLHLDLPSLGGVTARLAIDRAGIRVEMATEKSDSANVLKNEMTQLATSMEASGIKVAGLTVKHG</sequence>
<feature type="domain" description="Flagellar hook-length control protein-like C-terminal" evidence="1">
    <location>
        <begin position="275"/>
        <end position="347"/>
    </location>
</feature>
<evidence type="ECO:0000313" key="3">
    <source>
        <dbReference type="Proteomes" id="UP000245081"/>
    </source>
</evidence>
<evidence type="ECO:0000259" key="1">
    <source>
        <dbReference type="Pfam" id="PF02120"/>
    </source>
</evidence>
<dbReference type="AlphaFoldDB" id="A0A2R5F8P7"/>
<dbReference type="Gene3D" id="3.30.750.140">
    <property type="match status" value="1"/>
</dbReference>
<organism evidence="2 3">
    <name type="scientific">Novimethylophilus kurashikiensis</name>
    <dbReference type="NCBI Taxonomy" id="1825523"/>
    <lineage>
        <taxon>Bacteria</taxon>
        <taxon>Pseudomonadati</taxon>
        <taxon>Pseudomonadota</taxon>
        <taxon>Betaproteobacteria</taxon>
        <taxon>Nitrosomonadales</taxon>
        <taxon>Methylophilaceae</taxon>
        <taxon>Novimethylophilus</taxon>
    </lineage>
</organism>
<accession>A0A2R5F8P7</accession>
<keyword evidence="3" id="KW-1185">Reference proteome</keyword>
<proteinExistence type="predicted"/>
<dbReference type="Proteomes" id="UP000245081">
    <property type="component" value="Unassembled WGS sequence"/>
</dbReference>
<dbReference type="InterPro" id="IPR021136">
    <property type="entry name" value="Flagellar_hook_control-like_C"/>
</dbReference>
<name>A0A2R5F8P7_9PROT</name>
<dbReference type="Pfam" id="PF02120">
    <property type="entry name" value="Flg_hook"/>
    <property type="match status" value="1"/>
</dbReference>
<evidence type="ECO:0000313" key="2">
    <source>
        <dbReference type="EMBL" id="GBG13004.1"/>
    </source>
</evidence>
<dbReference type="RefSeq" id="WP_109014215.1">
    <property type="nucleotide sequence ID" value="NZ_BDOQ01000002.1"/>
</dbReference>
<comment type="caution">
    <text evidence="2">The sequence shown here is derived from an EMBL/GenBank/DDBJ whole genome shotgun (WGS) entry which is preliminary data.</text>
</comment>